<feature type="transmembrane region" description="Helical" evidence="6">
    <location>
        <begin position="140"/>
        <end position="160"/>
    </location>
</feature>
<evidence type="ECO:0000313" key="8">
    <source>
        <dbReference type="EMBL" id="GAL94538.1"/>
    </source>
</evidence>
<dbReference type="Pfam" id="PF01292">
    <property type="entry name" value="Ni_hydr_CYTB"/>
    <property type="match status" value="1"/>
</dbReference>
<dbReference type="AlphaFoldDB" id="A0A0A1VYI6"/>
<keyword evidence="3 6" id="KW-0812">Transmembrane</keyword>
<feature type="transmembrane region" description="Helical" evidence="6">
    <location>
        <begin position="98"/>
        <end position="120"/>
    </location>
</feature>
<keyword evidence="2" id="KW-1003">Cell membrane</keyword>
<sequence length="236" mass="27694">MKTNQPYQPLLLRILHGFTGIALIAAMVTAYWTYDTFDGRWLKLPLPEYREIESIHGTFGLYTLIIFPVFAIYAFRRGNKRLIQSDSLNKLTQFGKPIWWYSLHRLVNTLTLFALTFALYSGRMMDSEWLPEGELNHFWYYAHLLSWLIMAVVLILHLLMTAKVGGIPLLLSILKWRFREQDNPKLWLSQLRQWGLGLRLANTFQWLQSLNLYKVLEIVVLLAIIAAWIIPKFGYS</sequence>
<name>A0A0A1VYI6_MICAE</name>
<accession>A0A0A1VYI6</accession>
<keyword evidence="5 6" id="KW-0472">Membrane</keyword>
<dbReference type="GO" id="GO:0022904">
    <property type="term" value="P:respiratory electron transport chain"/>
    <property type="evidence" value="ECO:0007669"/>
    <property type="project" value="InterPro"/>
</dbReference>
<feature type="domain" description="Cytochrome b561 bacterial/Ni-hydrogenase" evidence="7">
    <location>
        <begin position="8"/>
        <end position="164"/>
    </location>
</feature>
<evidence type="ECO:0000259" key="7">
    <source>
        <dbReference type="Pfam" id="PF01292"/>
    </source>
</evidence>
<evidence type="ECO:0000256" key="5">
    <source>
        <dbReference type="ARBA" id="ARBA00023136"/>
    </source>
</evidence>
<evidence type="ECO:0000256" key="2">
    <source>
        <dbReference type="ARBA" id="ARBA00022475"/>
    </source>
</evidence>
<dbReference type="EMBL" id="BBPA01000057">
    <property type="protein sequence ID" value="GAL94538.1"/>
    <property type="molecule type" value="Genomic_DNA"/>
</dbReference>
<proteinExistence type="predicted"/>
<feature type="transmembrane region" description="Helical" evidence="6">
    <location>
        <begin position="12"/>
        <end position="34"/>
    </location>
</feature>
<dbReference type="SUPFAM" id="SSF81342">
    <property type="entry name" value="Transmembrane di-heme cytochromes"/>
    <property type="match status" value="1"/>
</dbReference>
<feature type="transmembrane region" description="Helical" evidence="6">
    <location>
        <begin position="54"/>
        <end position="75"/>
    </location>
</feature>
<feature type="transmembrane region" description="Helical" evidence="6">
    <location>
        <begin position="212"/>
        <end position="230"/>
    </location>
</feature>
<evidence type="ECO:0000256" key="1">
    <source>
        <dbReference type="ARBA" id="ARBA00004651"/>
    </source>
</evidence>
<reference evidence="9" key="1">
    <citation type="journal article" date="2015" name="Genome">
        <title>Whole Genome Sequence of the Non-Microcystin-Producing Microcystis aeruginosa Strain NIES-44.</title>
        <authorList>
            <person name="Okano K."/>
            <person name="Miyata N."/>
            <person name="Ozaki Y."/>
        </authorList>
    </citation>
    <scope>NUCLEOTIDE SEQUENCE [LARGE SCALE GENOMIC DNA]</scope>
    <source>
        <strain evidence="9">NIES-44</strain>
    </source>
</reference>
<comment type="caution">
    <text evidence="8">The sequence shown here is derived from an EMBL/GenBank/DDBJ whole genome shotgun (WGS) entry which is preliminary data.</text>
</comment>
<dbReference type="RefSeq" id="WP_045360626.1">
    <property type="nucleotide sequence ID" value="NZ_BBPA01000057.1"/>
</dbReference>
<dbReference type="InterPro" id="IPR016174">
    <property type="entry name" value="Di-haem_cyt_TM"/>
</dbReference>
<evidence type="ECO:0000256" key="3">
    <source>
        <dbReference type="ARBA" id="ARBA00022692"/>
    </source>
</evidence>
<evidence type="ECO:0000256" key="6">
    <source>
        <dbReference type="SAM" id="Phobius"/>
    </source>
</evidence>
<evidence type="ECO:0000313" key="9">
    <source>
        <dbReference type="Proteomes" id="UP000030321"/>
    </source>
</evidence>
<dbReference type="Proteomes" id="UP000030321">
    <property type="component" value="Unassembled WGS sequence"/>
</dbReference>
<organism evidence="8 9">
    <name type="scientific">Microcystis aeruginosa NIES-44</name>
    <dbReference type="NCBI Taxonomy" id="449439"/>
    <lineage>
        <taxon>Bacteria</taxon>
        <taxon>Bacillati</taxon>
        <taxon>Cyanobacteriota</taxon>
        <taxon>Cyanophyceae</taxon>
        <taxon>Oscillatoriophycideae</taxon>
        <taxon>Chroococcales</taxon>
        <taxon>Microcystaceae</taxon>
        <taxon>Microcystis</taxon>
    </lineage>
</organism>
<evidence type="ECO:0000256" key="4">
    <source>
        <dbReference type="ARBA" id="ARBA00022989"/>
    </source>
</evidence>
<comment type="subcellular location">
    <subcellularLocation>
        <location evidence="1">Cell membrane</location>
        <topology evidence="1">Multi-pass membrane protein</topology>
    </subcellularLocation>
</comment>
<dbReference type="GO" id="GO:0009055">
    <property type="term" value="F:electron transfer activity"/>
    <property type="evidence" value="ECO:0007669"/>
    <property type="project" value="InterPro"/>
</dbReference>
<dbReference type="InterPro" id="IPR011577">
    <property type="entry name" value="Cyt_b561_bac/Ni-Hgenase"/>
</dbReference>
<keyword evidence="4 6" id="KW-1133">Transmembrane helix</keyword>
<dbReference type="GO" id="GO:0005886">
    <property type="term" value="C:plasma membrane"/>
    <property type="evidence" value="ECO:0007669"/>
    <property type="project" value="UniProtKB-SubCell"/>
</dbReference>
<gene>
    <name evidence="8" type="ORF">N44_03118</name>
</gene>
<protein>
    <recommendedName>
        <fullName evidence="7">Cytochrome b561 bacterial/Ni-hydrogenase domain-containing protein</fullName>
    </recommendedName>
</protein>